<dbReference type="SUPFAM" id="SSF49584">
    <property type="entry name" value="Periplasmic chaperone C-domain"/>
    <property type="match status" value="1"/>
</dbReference>
<accession>A0A2S5GKW2</accession>
<dbReference type="InterPro" id="IPR013783">
    <property type="entry name" value="Ig-like_fold"/>
</dbReference>
<dbReference type="AlphaFoldDB" id="A0A2S5GKW2"/>
<reference evidence="7 8" key="1">
    <citation type="submission" date="2018-02" db="EMBL/GenBank/DDBJ databases">
        <title>Draft Genome of Achromobacter spanius stain 6.</title>
        <authorList>
            <person name="Gunasekera T.S."/>
            <person name="Radwan O."/>
            <person name="Ruiz O.N."/>
        </authorList>
    </citation>
    <scope>NUCLEOTIDE SEQUENCE [LARGE SCALE GENOMIC DNA]</scope>
    <source>
        <strain evidence="7 8">6</strain>
    </source>
</reference>
<dbReference type="PANTHER" id="PTHR30251">
    <property type="entry name" value="PILUS ASSEMBLY CHAPERONE"/>
    <property type="match status" value="1"/>
</dbReference>
<comment type="caution">
    <text evidence="7">The sequence shown here is derived from an EMBL/GenBank/DDBJ whole genome shotgun (WGS) entry which is preliminary data.</text>
</comment>
<organism evidence="7 8">
    <name type="scientific">Achromobacter spanius</name>
    <dbReference type="NCBI Taxonomy" id="217203"/>
    <lineage>
        <taxon>Bacteria</taxon>
        <taxon>Pseudomonadati</taxon>
        <taxon>Pseudomonadota</taxon>
        <taxon>Betaproteobacteria</taxon>
        <taxon>Burkholderiales</taxon>
        <taxon>Alcaligenaceae</taxon>
        <taxon>Achromobacter</taxon>
    </lineage>
</organism>
<dbReference type="SUPFAM" id="SSF49354">
    <property type="entry name" value="PapD-like"/>
    <property type="match status" value="1"/>
</dbReference>
<gene>
    <name evidence="7" type="ORF">C4E15_23855</name>
</gene>
<dbReference type="GO" id="GO:0030288">
    <property type="term" value="C:outer membrane-bounded periplasmic space"/>
    <property type="evidence" value="ECO:0007669"/>
    <property type="project" value="InterPro"/>
</dbReference>
<keyword evidence="5" id="KW-0143">Chaperone</keyword>
<evidence type="ECO:0000313" key="8">
    <source>
        <dbReference type="Proteomes" id="UP000239990"/>
    </source>
</evidence>
<protein>
    <recommendedName>
        <fullName evidence="6">Pili assembly chaperone N-terminal domain-containing protein</fullName>
    </recommendedName>
</protein>
<evidence type="ECO:0000256" key="3">
    <source>
        <dbReference type="ARBA" id="ARBA00022729"/>
    </source>
</evidence>
<dbReference type="InterPro" id="IPR050643">
    <property type="entry name" value="Periplasmic_pilus_chap"/>
</dbReference>
<evidence type="ECO:0000256" key="4">
    <source>
        <dbReference type="ARBA" id="ARBA00022764"/>
    </source>
</evidence>
<dbReference type="Pfam" id="PF00345">
    <property type="entry name" value="PapD_N"/>
    <property type="match status" value="1"/>
</dbReference>
<sequence>MVRPTALEHPEIGARLYQARNQVPTLQCFPGPSGRCLSDIPMFKNSFPRIVAATLFAVLFPASQALAMGIQPETSVVLVHEATGEGTIGIKNTGDEPVLLISMIEHIAEDQDNWVMVSPPAAVVAPGKTQLVRFLLTHDKPLDAQRMKRAIFEGIPQTGEQGNKLHLTIRQDLPLIALPKKVPNDNAPWRSLQWAAHDGKLTVHNPSPYIVRMDQRVNVQPSDQALILPKTYILPGETLQLVGTDAPLQAGQSSVRLYPASVYGYQVSSFDAPIKN</sequence>
<evidence type="ECO:0000259" key="6">
    <source>
        <dbReference type="Pfam" id="PF00345"/>
    </source>
</evidence>
<evidence type="ECO:0000256" key="1">
    <source>
        <dbReference type="ARBA" id="ARBA00004418"/>
    </source>
</evidence>
<comment type="similarity">
    <text evidence="2">Belongs to the periplasmic pilus chaperone family.</text>
</comment>
<dbReference type="Proteomes" id="UP000239990">
    <property type="component" value="Unassembled WGS sequence"/>
</dbReference>
<keyword evidence="4" id="KW-0574">Periplasm</keyword>
<dbReference type="PANTHER" id="PTHR30251:SF3">
    <property type="entry name" value="FIMBRIAL CHAPARONE PROTEIN"/>
    <property type="match status" value="1"/>
</dbReference>
<evidence type="ECO:0000256" key="2">
    <source>
        <dbReference type="ARBA" id="ARBA00007399"/>
    </source>
</evidence>
<dbReference type="EMBL" id="PREU01000013">
    <property type="protein sequence ID" value="PPA73700.1"/>
    <property type="molecule type" value="Genomic_DNA"/>
</dbReference>
<evidence type="ECO:0000256" key="5">
    <source>
        <dbReference type="ARBA" id="ARBA00023186"/>
    </source>
</evidence>
<dbReference type="NCBIfam" id="NF007392">
    <property type="entry name" value="PRK09918.1"/>
    <property type="match status" value="1"/>
</dbReference>
<dbReference type="InterPro" id="IPR008962">
    <property type="entry name" value="PapD-like_sf"/>
</dbReference>
<evidence type="ECO:0000313" key="7">
    <source>
        <dbReference type="EMBL" id="PPA73700.1"/>
    </source>
</evidence>
<feature type="domain" description="Pili assembly chaperone N-terminal" evidence="6">
    <location>
        <begin position="69"/>
        <end position="182"/>
    </location>
</feature>
<comment type="subcellular location">
    <subcellularLocation>
        <location evidence="1">Periplasm</location>
    </subcellularLocation>
</comment>
<name>A0A2S5GKW2_9BURK</name>
<proteinExistence type="inferred from homology"/>
<dbReference type="Gene3D" id="2.60.40.10">
    <property type="entry name" value="Immunoglobulins"/>
    <property type="match status" value="2"/>
</dbReference>
<dbReference type="InterPro" id="IPR036316">
    <property type="entry name" value="Pili_assmbl_chap_C_dom_sf"/>
</dbReference>
<dbReference type="GO" id="GO:0071555">
    <property type="term" value="P:cell wall organization"/>
    <property type="evidence" value="ECO:0007669"/>
    <property type="project" value="InterPro"/>
</dbReference>
<dbReference type="InterPro" id="IPR016147">
    <property type="entry name" value="Pili_assmbl_chaperone_N"/>
</dbReference>
<keyword evidence="3" id="KW-0732">Signal</keyword>
<dbReference type="OrthoDB" id="8585185at2"/>